<dbReference type="PANTHER" id="PTHR11820">
    <property type="entry name" value="ACYLPYRUVASE"/>
    <property type="match status" value="1"/>
</dbReference>
<evidence type="ECO:0000256" key="2">
    <source>
        <dbReference type="ARBA" id="ARBA00022723"/>
    </source>
</evidence>
<dbReference type="InterPro" id="IPR036663">
    <property type="entry name" value="Fumarylacetoacetase_C_sf"/>
</dbReference>
<name>A0ABR3ZE95_9PEZI</name>
<proteinExistence type="inferred from homology"/>
<dbReference type="PANTHER" id="PTHR11820:SF7">
    <property type="entry name" value="ACYLPYRUVASE FAHD1, MITOCHONDRIAL"/>
    <property type="match status" value="1"/>
</dbReference>
<dbReference type="SUPFAM" id="SSF56529">
    <property type="entry name" value="FAH"/>
    <property type="match status" value="1"/>
</dbReference>
<feature type="domain" description="Fumarylacetoacetase-like C-terminal" evidence="3">
    <location>
        <begin position="81"/>
        <end position="289"/>
    </location>
</feature>
<comment type="similarity">
    <text evidence="1">Belongs to the FAH family.</text>
</comment>
<keyword evidence="2" id="KW-0479">Metal-binding</keyword>
<evidence type="ECO:0000313" key="5">
    <source>
        <dbReference type="Proteomes" id="UP001583186"/>
    </source>
</evidence>
<protein>
    <recommendedName>
        <fullName evidence="3">Fumarylacetoacetase-like C-terminal domain-containing protein</fullName>
    </recommendedName>
</protein>
<evidence type="ECO:0000259" key="3">
    <source>
        <dbReference type="Pfam" id="PF01557"/>
    </source>
</evidence>
<comment type="caution">
    <text evidence="4">The sequence shown here is derived from an EMBL/GenBank/DDBJ whole genome shotgun (WGS) entry which is preliminary data.</text>
</comment>
<organism evidence="4 5">
    <name type="scientific">Sporothrix stenoceras</name>
    <dbReference type="NCBI Taxonomy" id="5173"/>
    <lineage>
        <taxon>Eukaryota</taxon>
        <taxon>Fungi</taxon>
        <taxon>Dikarya</taxon>
        <taxon>Ascomycota</taxon>
        <taxon>Pezizomycotina</taxon>
        <taxon>Sordariomycetes</taxon>
        <taxon>Sordariomycetidae</taxon>
        <taxon>Ophiostomatales</taxon>
        <taxon>Ophiostomataceae</taxon>
        <taxon>Sporothrix</taxon>
    </lineage>
</organism>
<dbReference type="EMBL" id="JAWCUI010000017">
    <property type="protein sequence ID" value="KAL1897844.1"/>
    <property type="molecule type" value="Genomic_DNA"/>
</dbReference>
<dbReference type="InterPro" id="IPR011234">
    <property type="entry name" value="Fumarylacetoacetase-like_C"/>
</dbReference>
<keyword evidence="5" id="KW-1185">Reference proteome</keyword>
<accession>A0ABR3ZE95</accession>
<dbReference type="Pfam" id="PF01557">
    <property type="entry name" value="FAA_hydrolase"/>
    <property type="match status" value="1"/>
</dbReference>
<dbReference type="Proteomes" id="UP001583186">
    <property type="component" value="Unassembled WGS sequence"/>
</dbReference>
<evidence type="ECO:0000256" key="1">
    <source>
        <dbReference type="ARBA" id="ARBA00010211"/>
    </source>
</evidence>
<gene>
    <name evidence="4" type="ORF">Sste5346_003696</name>
</gene>
<evidence type="ECO:0000313" key="4">
    <source>
        <dbReference type="EMBL" id="KAL1897844.1"/>
    </source>
</evidence>
<dbReference type="Gene3D" id="3.90.850.10">
    <property type="entry name" value="Fumarylacetoacetase-like, C-terminal domain"/>
    <property type="match status" value="1"/>
</dbReference>
<sequence length="294" mass="31178">MALSSQFTRLVRFVPRSSAAFIFIGQPVDASIDVGLAVRRGEEVRVEVFSGSSVLAAGSATGKFDTIDRILSPLSADEVGTIRCIGLNYKQHAAEVKMAIPTIPTVFLKPNTSLGDPWPAPTILPKLTQETDTGDYESELAVVIGKAAKNVSEADAIDYVLGYTAANDISSRDSQLSQSQWCFSKGFDGACPIGPVLVSKELIPDAAKLTLRGLKNGTILQDCGINDLIFNIPKIVSFLSQGTTLPAGTVIVTGTPAGVGMGRQPKETLRAGDEFAVEILPHIGTLVNVFENEV</sequence>
<reference evidence="4 5" key="1">
    <citation type="journal article" date="2024" name="IMA Fungus">
        <title>IMA Genome - F19 : A genome assembly and annotation guide to empower mycologists, including annotated draft genome sequences of Ceratocystis pirilliformis, Diaporthe australafricana, Fusarium ophioides, Paecilomyces lecythidis, and Sporothrix stenoceras.</title>
        <authorList>
            <person name="Aylward J."/>
            <person name="Wilson A.M."/>
            <person name="Visagie C.M."/>
            <person name="Spraker J."/>
            <person name="Barnes I."/>
            <person name="Buitendag C."/>
            <person name="Ceriani C."/>
            <person name="Del Mar Angel L."/>
            <person name="du Plessis D."/>
            <person name="Fuchs T."/>
            <person name="Gasser K."/>
            <person name="Kramer D."/>
            <person name="Li W."/>
            <person name="Munsamy K."/>
            <person name="Piso A."/>
            <person name="Price J.L."/>
            <person name="Sonnekus B."/>
            <person name="Thomas C."/>
            <person name="van der Nest A."/>
            <person name="van Dijk A."/>
            <person name="van Heerden A."/>
            <person name="van Vuuren N."/>
            <person name="Yilmaz N."/>
            <person name="Duong T.A."/>
            <person name="van der Merwe N.A."/>
            <person name="Wingfield M.J."/>
            <person name="Wingfield B.D."/>
        </authorList>
    </citation>
    <scope>NUCLEOTIDE SEQUENCE [LARGE SCALE GENOMIC DNA]</scope>
    <source>
        <strain evidence="4 5">CMW 5346</strain>
    </source>
</reference>